<accession>A0A4Q7X914</accession>
<dbReference type="RefSeq" id="WP_130440526.1">
    <property type="nucleotide sequence ID" value="NZ_SHKR01000011.1"/>
</dbReference>
<dbReference type="EMBL" id="SHKR01000011">
    <property type="protein sequence ID" value="RZU18999.1"/>
    <property type="molecule type" value="Genomic_DNA"/>
</dbReference>
<reference evidence="2 3" key="1">
    <citation type="journal article" date="2015" name="Stand. Genomic Sci.">
        <title>Genomic Encyclopedia of Bacterial and Archaeal Type Strains, Phase III: the genomes of soil and plant-associated and newly described type strains.</title>
        <authorList>
            <person name="Whitman W.B."/>
            <person name="Woyke T."/>
            <person name="Klenk H.P."/>
            <person name="Zhou Y."/>
            <person name="Lilburn T.G."/>
            <person name="Beck B.J."/>
            <person name="De Vos P."/>
            <person name="Vandamme P."/>
            <person name="Eisen J.A."/>
            <person name="Garrity G."/>
            <person name="Hugenholtz P."/>
            <person name="Kyrpides N.C."/>
        </authorList>
    </citation>
    <scope>NUCLEOTIDE SEQUENCE [LARGE SCALE GENOMIC DNA]</scope>
    <source>
        <strain evidence="2 3">VKM Ac-2540</strain>
    </source>
</reference>
<keyword evidence="1" id="KW-0472">Membrane</keyword>
<feature type="transmembrane region" description="Helical" evidence="1">
    <location>
        <begin position="174"/>
        <end position="192"/>
    </location>
</feature>
<feature type="transmembrane region" description="Helical" evidence="1">
    <location>
        <begin position="147"/>
        <end position="167"/>
    </location>
</feature>
<name>A0A4Q7X914_9ACTN</name>
<feature type="transmembrane region" description="Helical" evidence="1">
    <location>
        <begin position="198"/>
        <end position="218"/>
    </location>
</feature>
<keyword evidence="1" id="KW-1133">Transmembrane helix</keyword>
<feature type="transmembrane region" description="Helical" evidence="1">
    <location>
        <begin position="103"/>
        <end position="127"/>
    </location>
</feature>
<keyword evidence="1" id="KW-0812">Transmembrane</keyword>
<protein>
    <recommendedName>
        <fullName evidence="4">DUF4386 family protein</fullName>
    </recommendedName>
</protein>
<feature type="transmembrane region" description="Helical" evidence="1">
    <location>
        <begin position="22"/>
        <end position="44"/>
    </location>
</feature>
<evidence type="ECO:0000313" key="3">
    <source>
        <dbReference type="Proteomes" id="UP000292027"/>
    </source>
</evidence>
<proteinExistence type="predicted"/>
<evidence type="ECO:0000256" key="1">
    <source>
        <dbReference type="SAM" id="Phobius"/>
    </source>
</evidence>
<keyword evidence="3" id="KW-1185">Reference proteome</keyword>
<dbReference type="Proteomes" id="UP000292027">
    <property type="component" value="Unassembled WGS sequence"/>
</dbReference>
<dbReference type="AlphaFoldDB" id="A0A4Q7X914"/>
<gene>
    <name evidence="2" type="ORF">EV645_1202</name>
</gene>
<evidence type="ECO:0000313" key="2">
    <source>
        <dbReference type="EMBL" id="RZU18999.1"/>
    </source>
</evidence>
<feature type="transmembrane region" description="Helical" evidence="1">
    <location>
        <begin position="64"/>
        <end position="91"/>
    </location>
</feature>
<dbReference type="OrthoDB" id="3825218at2"/>
<evidence type="ECO:0008006" key="4">
    <source>
        <dbReference type="Google" id="ProtNLM"/>
    </source>
</evidence>
<sequence>MSTETTRQPAVPTADPTTRRRIGIAGLILVTSAVLALPGGILWPEPAGGGDTYTYGDIQPLRDRWWGLLVFLSANLVLNVLAQALLTVYLVRRRGAAWATVGGLIMWIGTALYAVGVGGWAAAYYFATAPGVDPSAMDRIGDDTLHLLGPLMIGSLLVALGTVVQAVGLFRSHAVPRWIPVLWLTIVLTFVIPGNGWVGLLTAVPMCAASIGTAYYAWRKA</sequence>
<organism evidence="2 3">
    <name type="scientific">Kribbella rubisoli</name>
    <dbReference type="NCBI Taxonomy" id="3075929"/>
    <lineage>
        <taxon>Bacteria</taxon>
        <taxon>Bacillati</taxon>
        <taxon>Actinomycetota</taxon>
        <taxon>Actinomycetes</taxon>
        <taxon>Propionibacteriales</taxon>
        <taxon>Kribbellaceae</taxon>
        <taxon>Kribbella</taxon>
    </lineage>
</organism>
<comment type="caution">
    <text evidence="2">The sequence shown here is derived from an EMBL/GenBank/DDBJ whole genome shotgun (WGS) entry which is preliminary data.</text>
</comment>